<proteinExistence type="predicted"/>
<dbReference type="Proteomes" id="UP000053820">
    <property type="component" value="Unassembled WGS sequence"/>
</dbReference>
<dbReference type="EMBL" id="KN839849">
    <property type="protein sequence ID" value="KIJ63764.1"/>
    <property type="molecule type" value="Genomic_DNA"/>
</dbReference>
<evidence type="ECO:0000313" key="1">
    <source>
        <dbReference type="EMBL" id="KIJ63764.1"/>
    </source>
</evidence>
<name>A0A0C9VE19_9AGAM</name>
<accession>A0A0C9VE19</accession>
<protein>
    <submittedName>
        <fullName evidence="1">Uncharacterized protein</fullName>
    </submittedName>
</protein>
<keyword evidence="2" id="KW-1185">Reference proteome</keyword>
<sequence>MQAQTGDSSITNDPNFKLGLKNGKITIKVFVPPPTTSGSLTSSTPLPYLASPPRSSRSSGFVSCLVGAAGTHPIVAHR</sequence>
<gene>
    <name evidence="1" type="ORF">HYDPIDRAFT_112711</name>
</gene>
<dbReference type="AlphaFoldDB" id="A0A0C9VE19"/>
<evidence type="ECO:0000313" key="2">
    <source>
        <dbReference type="Proteomes" id="UP000053820"/>
    </source>
</evidence>
<organism evidence="1 2">
    <name type="scientific">Hydnomerulius pinastri MD-312</name>
    <dbReference type="NCBI Taxonomy" id="994086"/>
    <lineage>
        <taxon>Eukaryota</taxon>
        <taxon>Fungi</taxon>
        <taxon>Dikarya</taxon>
        <taxon>Basidiomycota</taxon>
        <taxon>Agaricomycotina</taxon>
        <taxon>Agaricomycetes</taxon>
        <taxon>Agaricomycetidae</taxon>
        <taxon>Boletales</taxon>
        <taxon>Boletales incertae sedis</taxon>
        <taxon>Leucogyrophana</taxon>
    </lineage>
</organism>
<reference evidence="1 2" key="1">
    <citation type="submission" date="2014-04" db="EMBL/GenBank/DDBJ databases">
        <title>Evolutionary Origins and Diversification of the Mycorrhizal Mutualists.</title>
        <authorList>
            <consortium name="DOE Joint Genome Institute"/>
            <consortium name="Mycorrhizal Genomics Consortium"/>
            <person name="Kohler A."/>
            <person name="Kuo A."/>
            <person name="Nagy L.G."/>
            <person name="Floudas D."/>
            <person name="Copeland A."/>
            <person name="Barry K.W."/>
            <person name="Cichocki N."/>
            <person name="Veneault-Fourrey C."/>
            <person name="LaButti K."/>
            <person name="Lindquist E.A."/>
            <person name="Lipzen A."/>
            <person name="Lundell T."/>
            <person name="Morin E."/>
            <person name="Murat C."/>
            <person name="Riley R."/>
            <person name="Ohm R."/>
            <person name="Sun H."/>
            <person name="Tunlid A."/>
            <person name="Henrissat B."/>
            <person name="Grigoriev I.V."/>
            <person name="Hibbett D.S."/>
            <person name="Martin F."/>
        </authorList>
    </citation>
    <scope>NUCLEOTIDE SEQUENCE [LARGE SCALE GENOMIC DNA]</scope>
    <source>
        <strain evidence="1 2">MD-312</strain>
    </source>
</reference>
<dbReference type="HOGENOM" id="CLU_2622326_0_0_1"/>